<feature type="domain" description="Translation initiation factor 5A-like N-terminal" evidence="4">
    <location>
        <begin position="19"/>
        <end position="80"/>
    </location>
</feature>
<evidence type="ECO:0000259" key="4">
    <source>
        <dbReference type="Pfam" id="PF21485"/>
    </source>
</evidence>
<dbReference type="FunFam" id="2.30.30.30:FF:000012">
    <property type="entry name" value="Eukaryotic translation initiation factor 5A"/>
    <property type="match status" value="1"/>
</dbReference>
<dbReference type="PROSITE" id="PS00302">
    <property type="entry name" value="IF5A_HYPUSINE"/>
    <property type="match status" value="1"/>
</dbReference>
<dbReference type="AlphaFoldDB" id="A0A9D5AS44"/>
<evidence type="ECO:0000313" key="6">
    <source>
        <dbReference type="Proteomes" id="UP001058974"/>
    </source>
</evidence>
<sequence length="94" mass="10403">MAEVAQQFEFMADDAGAFKTYTQQAGSIRKNGYVLIKGRPCKVIEVATSKTGKHGHAKCHFVGIDMVTAEKLEDIVPFSHNCSPRRLNHIGLKK</sequence>
<dbReference type="Gene3D" id="2.30.30.30">
    <property type="match status" value="1"/>
</dbReference>
<dbReference type="InterPro" id="IPR008991">
    <property type="entry name" value="Translation_prot_SH3-like_sf"/>
</dbReference>
<evidence type="ECO:0000256" key="3">
    <source>
        <dbReference type="ARBA" id="ARBA00023071"/>
    </source>
</evidence>
<dbReference type="InterPro" id="IPR019769">
    <property type="entry name" value="Trans_elong_IF5A_hypusine_site"/>
</dbReference>
<protein>
    <recommendedName>
        <fullName evidence="4">Translation initiation factor 5A-like N-terminal domain-containing protein</fullName>
    </recommendedName>
</protein>
<organism evidence="5 6">
    <name type="scientific">Pisum sativum</name>
    <name type="common">Garden pea</name>
    <name type="synonym">Lathyrus oleraceus</name>
    <dbReference type="NCBI Taxonomy" id="3888"/>
    <lineage>
        <taxon>Eukaryota</taxon>
        <taxon>Viridiplantae</taxon>
        <taxon>Streptophyta</taxon>
        <taxon>Embryophyta</taxon>
        <taxon>Tracheophyta</taxon>
        <taxon>Spermatophyta</taxon>
        <taxon>Magnoliopsida</taxon>
        <taxon>eudicotyledons</taxon>
        <taxon>Gunneridae</taxon>
        <taxon>Pentapetalae</taxon>
        <taxon>rosids</taxon>
        <taxon>fabids</taxon>
        <taxon>Fabales</taxon>
        <taxon>Fabaceae</taxon>
        <taxon>Papilionoideae</taxon>
        <taxon>50 kb inversion clade</taxon>
        <taxon>NPAAA clade</taxon>
        <taxon>Hologalegina</taxon>
        <taxon>IRL clade</taxon>
        <taxon>Fabeae</taxon>
        <taxon>Lathyrus</taxon>
    </lineage>
</organism>
<evidence type="ECO:0000256" key="1">
    <source>
        <dbReference type="ARBA" id="ARBA00006016"/>
    </source>
</evidence>
<reference evidence="5 6" key="1">
    <citation type="journal article" date="2022" name="Nat. Genet.">
        <title>Improved pea reference genome and pan-genome highlight genomic features and evolutionary characteristics.</title>
        <authorList>
            <person name="Yang T."/>
            <person name="Liu R."/>
            <person name="Luo Y."/>
            <person name="Hu S."/>
            <person name="Wang D."/>
            <person name="Wang C."/>
            <person name="Pandey M.K."/>
            <person name="Ge S."/>
            <person name="Xu Q."/>
            <person name="Li N."/>
            <person name="Li G."/>
            <person name="Huang Y."/>
            <person name="Saxena R.K."/>
            <person name="Ji Y."/>
            <person name="Li M."/>
            <person name="Yan X."/>
            <person name="He Y."/>
            <person name="Liu Y."/>
            <person name="Wang X."/>
            <person name="Xiang C."/>
            <person name="Varshney R.K."/>
            <person name="Ding H."/>
            <person name="Gao S."/>
            <person name="Zong X."/>
        </authorList>
    </citation>
    <scope>NUCLEOTIDE SEQUENCE [LARGE SCALE GENOMIC DNA]</scope>
    <source>
        <strain evidence="5 6">cv. Zhongwan 6</strain>
    </source>
</reference>
<evidence type="ECO:0000313" key="5">
    <source>
        <dbReference type="EMBL" id="KAI5416465.1"/>
    </source>
</evidence>
<dbReference type="Proteomes" id="UP001058974">
    <property type="component" value="Chromosome 4"/>
</dbReference>
<dbReference type="InterPro" id="IPR048670">
    <property type="entry name" value="IF5A-like_N"/>
</dbReference>
<dbReference type="InterPro" id="IPR014722">
    <property type="entry name" value="Rib_uL2_dom2"/>
</dbReference>
<dbReference type="GO" id="GO:0003746">
    <property type="term" value="F:translation elongation factor activity"/>
    <property type="evidence" value="ECO:0007669"/>
    <property type="project" value="InterPro"/>
</dbReference>
<dbReference type="Pfam" id="PF21485">
    <property type="entry name" value="IF5A-like_N"/>
    <property type="match status" value="1"/>
</dbReference>
<gene>
    <name evidence="5" type="ORF">KIW84_041502</name>
</gene>
<dbReference type="GO" id="GO:0045901">
    <property type="term" value="P:positive regulation of translational elongation"/>
    <property type="evidence" value="ECO:0007669"/>
    <property type="project" value="InterPro"/>
</dbReference>
<dbReference type="GO" id="GO:0003723">
    <property type="term" value="F:RNA binding"/>
    <property type="evidence" value="ECO:0007669"/>
    <property type="project" value="InterPro"/>
</dbReference>
<dbReference type="SUPFAM" id="SSF50104">
    <property type="entry name" value="Translation proteins SH3-like domain"/>
    <property type="match status" value="1"/>
</dbReference>
<dbReference type="InterPro" id="IPR001884">
    <property type="entry name" value="IF5A-like"/>
</dbReference>
<name>A0A9D5AS44_PEA</name>
<dbReference type="EMBL" id="JAMSHJ010000004">
    <property type="protein sequence ID" value="KAI5416465.1"/>
    <property type="molecule type" value="Genomic_DNA"/>
</dbReference>
<keyword evidence="3" id="KW-0385">Hypusine</keyword>
<dbReference type="Gramene" id="Psat04G0150200-T1">
    <property type="protein sequence ID" value="KAI5416465.1"/>
    <property type="gene ID" value="KIW84_041502"/>
</dbReference>
<proteinExistence type="inferred from homology"/>
<comment type="similarity">
    <text evidence="1">Belongs to the eIF-5A family.</text>
</comment>
<evidence type="ECO:0000256" key="2">
    <source>
        <dbReference type="ARBA" id="ARBA00022917"/>
    </source>
</evidence>
<accession>A0A9D5AS44</accession>
<keyword evidence="2" id="KW-0648">Protein biosynthesis</keyword>
<dbReference type="GO" id="GO:0043022">
    <property type="term" value="F:ribosome binding"/>
    <property type="evidence" value="ECO:0007669"/>
    <property type="project" value="InterPro"/>
</dbReference>
<keyword evidence="6" id="KW-1185">Reference proteome</keyword>
<comment type="caution">
    <text evidence="5">The sequence shown here is derived from an EMBL/GenBank/DDBJ whole genome shotgun (WGS) entry which is preliminary data.</text>
</comment>
<dbReference type="GO" id="GO:0045905">
    <property type="term" value="P:positive regulation of translational termination"/>
    <property type="evidence" value="ECO:0007669"/>
    <property type="project" value="InterPro"/>
</dbReference>
<dbReference type="PANTHER" id="PTHR11673">
    <property type="entry name" value="TRANSLATION INITIATION FACTOR 5A FAMILY MEMBER"/>
    <property type="match status" value="1"/>
</dbReference>